<protein>
    <recommendedName>
        <fullName evidence="3 8">Histidinol-phosphatase</fullName>
        <shortName evidence="8">HolPase</shortName>
        <ecNumber evidence="3 8">3.1.3.15</ecNumber>
    </recommendedName>
</protein>
<sequence>MHSHHSHSGQYVQHAKDTLDQVVNRAIDMGFKQFCLTEHIPRDKETELYPEEIESATSPADLLVTFQAYVQHAKALQLEHKDKIELLVGFETETITPKYLEYCREMMQDQQYGGFDLLVGSVHHVFGIPIDFDLPSWNKAMDKAVELNGIGPSKEHALVEAYYDLQYEMLNALKPTVIGHFDLIMLLAPKDIQEKNLESEWPIVWEKIIRNIKLVSSYGGLFELSSAAVRKGWPSPYPRENIARAIISSGGKFCLSDDSHGVDQVGLNYQVSLKYLQQLKVNELWALHKDPQSGKVDPVAIPLDEVAKDPFWNQYEGL</sequence>
<dbReference type="GO" id="GO:0000105">
    <property type="term" value="P:L-histidine biosynthetic process"/>
    <property type="evidence" value="ECO:0007669"/>
    <property type="project" value="UniProtKB-UniRule"/>
</dbReference>
<dbReference type="PANTHER" id="PTHR21039:SF0">
    <property type="entry name" value="HISTIDINOL-PHOSPHATASE"/>
    <property type="match status" value="1"/>
</dbReference>
<comment type="catalytic activity">
    <reaction evidence="7 8">
        <text>L-histidinol phosphate + H2O = L-histidinol + phosphate</text>
        <dbReference type="Rhea" id="RHEA:14465"/>
        <dbReference type="ChEBI" id="CHEBI:15377"/>
        <dbReference type="ChEBI" id="CHEBI:43474"/>
        <dbReference type="ChEBI" id="CHEBI:57699"/>
        <dbReference type="ChEBI" id="CHEBI:57980"/>
        <dbReference type="EC" id="3.1.3.15"/>
    </reaction>
</comment>
<evidence type="ECO:0000256" key="4">
    <source>
        <dbReference type="ARBA" id="ARBA00022605"/>
    </source>
</evidence>
<evidence type="ECO:0000313" key="11">
    <source>
        <dbReference type="Proteomes" id="UP000095009"/>
    </source>
</evidence>
<keyword evidence="11" id="KW-1185">Reference proteome</keyword>
<comment type="pathway">
    <text evidence="1 8">Amino-acid biosynthesis; L-histidine biosynthesis; L-histidine from 5-phospho-alpha-D-ribose 1-diphosphate: step 8/9.</text>
</comment>
<dbReference type="EC" id="3.1.3.15" evidence="3 8"/>
<evidence type="ECO:0000259" key="9">
    <source>
        <dbReference type="Pfam" id="PF02811"/>
    </source>
</evidence>
<name>A0A1E3PEJ9_9ASCO</name>
<dbReference type="InterPro" id="IPR010140">
    <property type="entry name" value="Histidinol_P_phosphatase_HisJ"/>
</dbReference>
<dbReference type="PANTHER" id="PTHR21039">
    <property type="entry name" value="HISTIDINOL PHOSPHATASE-RELATED"/>
    <property type="match status" value="1"/>
</dbReference>
<keyword evidence="6 8" id="KW-0368">Histidine biosynthesis</keyword>
<evidence type="ECO:0000256" key="6">
    <source>
        <dbReference type="ARBA" id="ARBA00023102"/>
    </source>
</evidence>
<dbReference type="UniPathway" id="UPA00031">
    <property type="reaction ID" value="UER00013"/>
</dbReference>
<dbReference type="CDD" id="cd12110">
    <property type="entry name" value="PHP_HisPPase_Hisj_like"/>
    <property type="match status" value="1"/>
</dbReference>
<evidence type="ECO:0000256" key="2">
    <source>
        <dbReference type="ARBA" id="ARBA00009152"/>
    </source>
</evidence>
<evidence type="ECO:0000313" key="10">
    <source>
        <dbReference type="EMBL" id="ODQ63798.1"/>
    </source>
</evidence>
<dbReference type="InterPro" id="IPR016195">
    <property type="entry name" value="Pol/histidinol_Pase-like"/>
</dbReference>
<proteinExistence type="inferred from homology"/>
<dbReference type="AlphaFoldDB" id="A0A1E3PEJ9"/>
<reference evidence="10 11" key="1">
    <citation type="journal article" date="2016" name="Proc. Natl. Acad. Sci. U.S.A.">
        <title>Comparative genomics of biotechnologically important yeasts.</title>
        <authorList>
            <person name="Riley R."/>
            <person name="Haridas S."/>
            <person name="Wolfe K.H."/>
            <person name="Lopes M.R."/>
            <person name="Hittinger C.T."/>
            <person name="Goeker M."/>
            <person name="Salamov A.A."/>
            <person name="Wisecaver J.H."/>
            <person name="Long T.M."/>
            <person name="Calvey C.H."/>
            <person name="Aerts A.L."/>
            <person name="Barry K.W."/>
            <person name="Choi C."/>
            <person name="Clum A."/>
            <person name="Coughlan A.Y."/>
            <person name="Deshpande S."/>
            <person name="Douglass A.P."/>
            <person name="Hanson S.J."/>
            <person name="Klenk H.-P."/>
            <person name="LaButti K.M."/>
            <person name="Lapidus A."/>
            <person name="Lindquist E.A."/>
            <person name="Lipzen A.M."/>
            <person name="Meier-Kolthoff J.P."/>
            <person name="Ohm R.A."/>
            <person name="Otillar R.P."/>
            <person name="Pangilinan J.L."/>
            <person name="Peng Y."/>
            <person name="Rokas A."/>
            <person name="Rosa C.A."/>
            <person name="Scheuner C."/>
            <person name="Sibirny A.A."/>
            <person name="Slot J.C."/>
            <person name="Stielow J.B."/>
            <person name="Sun H."/>
            <person name="Kurtzman C.P."/>
            <person name="Blackwell M."/>
            <person name="Grigoriev I.V."/>
            <person name="Jeffries T.W."/>
        </authorList>
    </citation>
    <scope>NUCLEOTIDE SEQUENCE [LARGE SCALE GENOMIC DNA]</scope>
    <source>
        <strain evidence="10 11">DSM 6958</strain>
    </source>
</reference>
<dbReference type="NCBIfam" id="TIGR01856">
    <property type="entry name" value="hisJ_fam"/>
    <property type="match status" value="1"/>
</dbReference>
<feature type="domain" description="PHP" evidence="9">
    <location>
        <begin position="4"/>
        <end position="226"/>
    </location>
</feature>
<evidence type="ECO:0000256" key="5">
    <source>
        <dbReference type="ARBA" id="ARBA00022801"/>
    </source>
</evidence>
<comment type="similarity">
    <text evidence="2 8">Belongs to the PHP hydrolase family. HisK subfamily.</text>
</comment>
<keyword evidence="5 8" id="KW-0378">Hydrolase</keyword>
<evidence type="ECO:0000256" key="1">
    <source>
        <dbReference type="ARBA" id="ARBA00004970"/>
    </source>
</evidence>
<gene>
    <name evidence="10" type="ORF">NADFUDRAFT_47632</name>
</gene>
<evidence type="ECO:0000256" key="7">
    <source>
        <dbReference type="ARBA" id="ARBA00049158"/>
    </source>
</evidence>
<keyword evidence="4 8" id="KW-0028">Amino-acid biosynthesis</keyword>
<dbReference type="STRING" id="857566.A0A1E3PEJ9"/>
<dbReference type="Proteomes" id="UP000095009">
    <property type="component" value="Unassembled WGS sequence"/>
</dbReference>
<dbReference type="GO" id="GO:0005737">
    <property type="term" value="C:cytoplasm"/>
    <property type="evidence" value="ECO:0007669"/>
    <property type="project" value="TreeGrafter"/>
</dbReference>
<dbReference type="EMBL" id="KV454413">
    <property type="protein sequence ID" value="ODQ63798.1"/>
    <property type="molecule type" value="Genomic_DNA"/>
</dbReference>
<evidence type="ECO:0000256" key="8">
    <source>
        <dbReference type="RuleBase" id="RU366003"/>
    </source>
</evidence>
<dbReference type="InterPro" id="IPR004013">
    <property type="entry name" value="PHP_dom"/>
</dbReference>
<organism evidence="10 11">
    <name type="scientific">Nadsonia fulvescens var. elongata DSM 6958</name>
    <dbReference type="NCBI Taxonomy" id="857566"/>
    <lineage>
        <taxon>Eukaryota</taxon>
        <taxon>Fungi</taxon>
        <taxon>Dikarya</taxon>
        <taxon>Ascomycota</taxon>
        <taxon>Saccharomycotina</taxon>
        <taxon>Dipodascomycetes</taxon>
        <taxon>Dipodascales</taxon>
        <taxon>Dipodascales incertae sedis</taxon>
        <taxon>Nadsonia</taxon>
    </lineage>
</organism>
<dbReference type="OrthoDB" id="5957391at2759"/>
<dbReference type="Pfam" id="PF02811">
    <property type="entry name" value="PHP"/>
    <property type="match status" value="1"/>
</dbReference>
<accession>A0A1E3PEJ9</accession>
<dbReference type="Gene3D" id="3.20.20.140">
    <property type="entry name" value="Metal-dependent hydrolases"/>
    <property type="match status" value="1"/>
</dbReference>
<evidence type="ECO:0000256" key="3">
    <source>
        <dbReference type="ARBA" id="ARBA00013085"/>
    </source>
</evidence>
<dbReference type="SUPFAM" id="SSF89550">
    <property type="entry name" value="PHP domain-like"/>
    <property type="match status" value="1"/>
</dbReference>
<dbReference type="GO" id="GO:0004401">
    <property type="term" value="F:histidinol-phosphatase activity"/>
    <property type="evidence" value="ECO:0007669"/>
    <property type="project" value="UniProtKB-UniRule"/>
</dbReference>